<keyword evidence="7" id="KW-0378">Hydrolase</keyword>
<dbReference type="CDD" id="cd03443">
    <property type="entry name" value="PaaI_thioesterase"/>
    <property type="match status" value="1"/>
</dbReference>
<proteinExistence type="inferred from homology"/>
<dbReference type="AlphaFoldDB" id="A0A0T6B239"/>
<comment type="subunit">
    <text evidence="19">Homotetramer. Interacts with PCTP.</text>
</comment>
<evidence type="ECO:0000256" key="15">
    <source>
        <dbReference type="ARBA" id="ARBA00048074"/>
    </source>
</evidence>
<evidence type="ECO:0000256" key="4">
    <source>
        <dbReference type="ARBA" id="ARBA00004514"/>
    </source>
</evidence>
<evidence type="ECO:0000256" key="12">
    <source>
        <dbReference type="ARBA" id="ARBA00023242"/>
    </source>
</evidence>
<comment type="catalytic activity">
    <reaction evidence="16">
        <text>hexanoyl-CoA + H2O = hexanoate + CoA + H(+)</text>
        <dbReference type="Rhea" id="RHEA:40115"/>
        <dbReference type="ChEBI" id="CHEBI:15377"/>
        <dbReference type="ChEBI" id="CHEBI:15378"/>
        <dbReference type="ChEBI" id="CHEBI:17120"/>
        <dbReference type="ChEBI" id="CHEBI:57287"/>
        <dbReference type="ChEBI" id="CHEBI:62620"/>
    </reaction>
    <physiologicalReaction direction="left-to-right" evidence="16">
        <dbReference type="Rhea" id="RHEA:40116"/>
    </physiologicalReaction>
</comment>
<evidence type="ECO:0000256" key="10">
    <source>
        <dbReference type="ARBA" id="ARBA00023128"/>
    </source>
</evidence>
<dbReference type="GO" id="GO:0006629">
    <property type="term" value="P:lipid metabolic process"/>
    <property type="evidence" value="ECO:0007669"/>
    <property type="project" value="UniProtKB-KW"/>
</dbReference>
<dbReference type="GO" id="GO:0047617">
    <property type="term" value="F:fatty acyl-CoA hydrolase activity"/>
    <property type="evidence" value="ECO:0007669"/>
    <property type="project" value="InterPro"/>
</dbReference>
<dbReference type="GO" id="GO:0005634">
    <property type="term" value="C:nucleus"/>
    <property type="evidence" value="ECO:0007669"/>
    <property type="project" value="UniProtKB-SubCell"/>
</dbReference>
<comment type="catalytic activity">
    <reaction evidence="17">
        <text>a fatty acyl-CoA + H2O = a fatty acid + CoA + H(+)</text>
        <dbReference type="Rhea" id="RHEA:16781"/>
        <dbReference type="ChEBI" id="CHEBI:15377"/>
        <dbReference type="ChEBI" id="CHEBI:15378"/>
        <dbReference type="ChEBI" id="CHEBI:28868"/>
        <dbReference type="ChEBI" id="CHEBI:57287"/>
        <dbReference type="ChEBI" id="CHEBI:77636"/>
    </reaction>
    <physiologicalReaction direction="left-to-right" evidence="17">
        <dbReference type="Rhea" id="RHEA:16782"/>
    </physiologicalReaction>
</comment>
<feature type="domain" description="Thioesterase" evidence="24">
    <location>
        <begin position="51"/>
        <end position="122"/>
    </location>
</feature>
<dbReference type="SUPFAM" id="SSF54637">
    <property type="entry name" value="Thioesterase/thiol ester dehydrase-isomerase"/>
    <property type="match status" value="1"/>
</dbReference>
<evidence type="ECO:0000256" key="1">
    <source>
        <dbReference type="ARBA" id="ARBA00004123"/>
    </source>
</evidence>
<name>A0A0T6B239_9SCAR</name>
<dbReference type="FunFam" id="3.10.129.10:FF:000021">
    <property type="entry name" value="Acyl-coenzyme A thioesterase 13"/>
    <property type="match status" value="1"/>
</dbReference>
<evidence type="ECO:0000256" key="14">
    <source>
        <dbReference type="ARBA" id="ARBA00047969"/>
    </source>
</evidence>
<evidence type="ECO:0000256" key="20">
    <source>
        <dbReference type="ARBA" id="ARBA00067273"/>
    </source>
</evidence>
<dbReference type="InterPro" id="IPR003736">
    <property type="entry name" value="PAAI_dom"/>
</dbReference>
<dbReference type="InterPro" id="IPR006683">
    <property type="entry name" value="Thioestr_dom"/>
</dbReference>
<evidence type="ECO:0000256" key="19">
    <source>
        <dbReference type="ARBA" id="ARBA00064709"/>
    </source>
</evidence>
<dbReference type="NCBIfam" id="TIGR00369">
    <property type="entry name" value="unchar_dom_1"/>
    <property type="match status" value="1"/>
</dbReference>
<evidence type="ECO:0000259" key="24">
    <source>
        <dbReference type="Pfam" id="PF03061"/>
    </source>
</evidence>
<evidence type="ECO:0000256" key="3">
    <source>
        <dbReference type="ARBA" id="ARBA00004186"/>
    </source>
</evidence>
<dbReference type="InterPro" id="IPR039298">
    <property type="entry name" value="ACOT13"/>
</dbReference>
<keyword evidence="8" id="KW-0007">Acetylation</keyword>
<comment type="function">
    <text evidence="18">Catalyzes the hydrolysis of acyl-CoAs into free fatty acids and coenzyme A (CoASH), regulating their respective intracellular levels. Has acyl-CoA thioesterase activity towards medium (C12) and long-chain (C18) fatty acyl-CoA substrates. Can also hydrolyze 3-hydroxyphenylacetyl-CoA and 3,4-dihydroxyphenylacetyl-CoA (in vitro). May play a role in controlling adaptive thermogenesis.</text>
</comment>
<evidence type="ECO:0000313" key="26">
    <source>
        <dbReference type="Proteomes" id="UP000051574"/>
    </source>
</evidence>
<organism evidence="25 26">
    <name type="scientific">Oryctes borbonicus</name>
    <dbReference type="NCBI Taxonomy" id="1629725"/>
    <lineage>
        <taxon>Eukaryota</taxon>
        <taxon>Metazoa</taxon>
        <taxon>Ecdysozoa</taxon>
        <taxon>Arthropoda</taxon>
        <taxon>Hexapoda</taxon>
        <taxon>Insecta</taxon>
        <taxon>Pterygota</taxon>
        <taxon>Neoptera</taxon>
        <taxon>Endopterygota</taxon>
        <taxon>Coleoptera</taxon>
        <taxon>Polyphaga</taxon>
        <taxon>Scarabaeiformia</taxon>
        <taxon>Scarabaeidae</taxon>
        <taxon>Dynastinae</taxon>
        <taxon>Oryctes</taxon>
    </lineage>
</organism>
<dbReference type="GO" id="GO:0005739">
    <property type="term" value="C:mitochondrion"/>
    <property type="evidence" value="ECO:0007669"/>
    <property type="project" value="UniProtKB-SubCell"/>
</dbReference>
<evidence type="ECO:0000256" key="13">
    <source>
        <dbReference type="ARBA" id="ARBA00047588"/>
    </source>
</evidence>
<evidence type="ECO:0000256" key="8">
    <source>
        <dbReference type="ARBA" id="ARBA00022990"/>
    </source>
</evidence>
<dbReference type="OrthoDB" id="46529at2759"/>
<evidence type="ECO:0000313" key="25">
    <source>
        <dbReference type="EMBL" id="KRT81507.1"/>
    </source>
</evidence>
<keyword evidence="6" id="KW-0963">Cytoplasm</keyword>
<evidence type="ECO:0000256" key="16">
    <source>
        <dbReference type="ARBA" id="ARBA00050199"/>
    </source>
</evidence>
<keyword evidence="26" id="KW-1185">Reference proteome</keyword>
<comment type="similarity">
    <text evidence="5">Belongs to the thioesterase PaaI family.</text>
</comment>
<evidence type="ECO:0000256" key="11">
    <source>
        <dbReference type="ARBA" id="ARBA00023212"/>
    </source>
</evidence>
<keyword evidence="10" id="KW-0496">Mitochondrion</keyword>
<comment type="catalytic activity">
    <reaction evidence="15">
        <text>dodecanoyl-CoA + H2O = dodecanoate + CoA + H(+)</text>
        <dbReference type="Rhea" id="RHEA:30135"/>
        <dbReference type="ChEBI" id="CHEBI:15377"/>
        <dbReference type="ChEBI" id="CHEBI:15378"/>
        <dbReference type="ChEBI" id="CHEBI:18262"/>
        <dbReference type="ChEBI" id="CHEBI:57287"/>
        <dbReference type="ChEBI" id="CHEBI:57375"/>
    </reaction>
    <physiologicalReaction direction="left-to-right" evidence="15">
        <dbReference type="Rhea" id="RHEA:30136"/>
    </physiologicalReaction>
</comment>
<comment type="caution">
    <text evidence="25">The sequence shown here is derived from an EMBL/GenBank/DDBJ whole genome shotgun (WGS) entry which is preliminary data.</text>
</comment>
<dbReference type="PANTHER" id="PTHR21660">
    <property type="entry name" value="THIOESTERASE SUPERFAMILY MEMBER-RELATED"/>
    <property type="match status" value="1"/>
</dbReference>
<comment type="catalytic activity">
    <reaction evidence="14">
        <text>decanoyl-CoA + H2O = decanoate + CoA + H(+)</text>
        <dbReference type="Rhea" id="RHEA:40059"/>
        <dbReference type="ChEBI" id="CHEBI:15377"/>
        <dbReference type="ChEBI" id="CHEBI:15378"/>
        <dbReference type="ChEBI" id="CHEBI:27689"/>
        <dbReference type="ChEBI" id="CHEBI:57287"/>
        <dbReference type="ChEBI" id="CHEBI:61430"/>
    </reaction>
    <physiologicalReaction direction="left-to-right" evidence="14">
        <dbReference type="Rhea" id="RHEA:40060"/>
    </physiologicalReaction>
</comment>
<reference evidence="25 26" key="1">
    <citation type="submission" date="2015-09" db="EMBL/GenBank/DDBJ databases">
        <title>Draft genome of the scarab beetle Oryctes borbonicus.</title>
        <authorList>
            <person name="Meyer J.M."/>
            <person name="Markov G.V."/>
            <person name="Baskaran P."/>
            <person name="Herrmann M."/>
            <person name="Sommer R.J."/>
            <person name="Roedelsperger C."/>
        </authorList>
    </citation>
    <scope>NUCLEOTIDE SEQUENCE [LARGE SCALE GENOMIC DNA]</scope>
    <source>
        <strain evidence="25">OB123</strain>
        <tissue evidence="25">Whole animal</tissue>
    </source>
</reference>
<accession>A0A0T6B239</accession>
<evidence type="ECO:0000256" key="5">
    <source>
        <dbReference type="ARBA" id="ARBA00008324"/>
    </source>
</evidence>
<evidence type="ECO:0000256" key="22">
    <source>
        <dbReference type="ARBA" id="ARBA00081533"/>
    </source>
</evidence>
<evidence type="ECO:0000256" key="18">
    <source>
        <dbReference type="ARBA" id="ARBA00058205"/>
    </source>
</evidence>
<dbReference type="Gene3D" id="3.10.129.10">
    <property type="entry name" value="Hotdog Thioesterase"/>
    <property type="match status" value="1"/>
</dbReference>
<comment type="subcellular location">
    <subcellularLocation>
        <location evidence="3">Cytoplasm</location>
        <location evidence="3">Cytoskeleton</location>
        <location evidence="3">Spindle</location>
    </subcellularLocation>
    <subcellularLocation>
        <location evidence="4">Cytoplasm</location>
        <location evidence="4">Cytosol</location>
    </subcellularLocation>
    <subcellularLocation>
        <location evidence="2">Mitochondrion</location>
    </subcellularLocation>
    <subcellularLocation>
        <location evidence="1">Nucleus</location>
    </subcellularLocation>
</comment>
<gene>
    <name evidence="25" type="ORF">AMK59_5514</name>
</gene>
<evidence type="ECO:0000256" key="17">
    <source>
        <dbReference type="ARBA" id="ARBA00052976"/>
    </source>
</evidence>
<evidence type="ECO:0000256" key="6">
    <source>
        <dbReference type="ARBA" id="ARBA00022490"/>
    </source>
</evidence>
<dbReference type="InterPro" id="IPR029069">
    <property type="entry name" value="HotDog_dom_sf"/>
</dbReference>
<dbReference type="PANTHER" id="PTHR21660:SF1">
    <property type="entry name" value="ACYL-COENZYME A THIOESTERASE 13"/>
    <property type="match status" value="1"/>
</dbReference>
<comment type="catalytic activity">
    <reaction evidence="13">
        <text>octanoyl-CoA + H2O = octanoate + CoA + H(+)</text>
        <dbReference type="Rhea" id="RHEA:30143"/>
        <dbReference type="ChEBI" id="CHEBI:15377"/>
        <dbReference type="ChEBI" id="CHEBI:15378"/>
        <dbReference type="ChEBI" id="CHEBI:25646"/>
        <dbReference type="ChEBI" id="CHEBI:57287"/>
        <dbReference type="ChEBI" id="CHEBI:57386"/>
    </reaction>
    <physiologicalReaction direction="left-to-right" evidence="13">
        <dbReference type="Rhea" id="RHEA:30144"/>
    </physiologicalReaction>
</comment>
<evidence type="ECO:0000256" key="23">
    <source>
        <dbReference type="ARBA" id="ARBA00083956"/>
    </source>
</evidence>
<evidence type="ECO:0000256" key="21">
    <source>
        <dbReference type="ARBA" id="ARBA00075657"/>
    </source>
</evidence>
<dbReference type="Pfam" id="PF03061">
    <property type="entry name" value="4HBT"/>
    <property type="match status" value="1"/>
</dbReference>
<protein>
    <recommendedName>
        <fullName evidence="20">Acyl-coenzyme A thioesterase 13</fullName>
    </recommendedName>
    <alternativeName>
        <fullName evidence="22">Hotdog-fold thioesterase superfamily member 2</fullName>
    </alternativeName>
    <alternativeName>
        <fullName evidence="21">Palmitoyl-CoA hydrolase</fullName>
    </alternativeName>
    <alternativeName>
        <fullName evidence="23">Thioesterase superfamily member 2</fullName>
    </alternativeName>
</protein>
<dbReference type="GO" id="GO:0005829">
    <property type="term" value="C:cytosol"/>
    <property type="evidence" value="ECO:0007669"/>
    <property type="project" value="UniProtKB-SubCell"/>
</dbReference>
<dbReference type="Proteomes" id="UP000051574">
    <property type="component" value="Unassembled WGS sequence"/>
</dbReference>
<evidence type="ECO:0000256" key="2">
    <source>
        <dbReference type="ARBA" id="ARBA00004173"/>
    </source>
</evidence>
<keyword evidence="9" id="KW-0443">Lipid metabolism</keyword>
<dbReference type="EMBL" id="LJIG01016136">
    <property type="protein sequence ID" value="KRT81507.1"/>
    <property type="molecule type" value="Genomic_DNA"/>
</dbReference>
<dbReference type="GO" id="GO:0005819">
    <property type="term" value="C:spindle"/>
    <property type="evidence" value="ECO:0007669"/>
    <property type="project" value="UniProtKB-SubCell"/>
</dbReference>
<sequence length="143" mass="16133">MSVFDKVMRFIQKGHGFENIMNNVKLISAEKGRCVAEFKVAEEHRNYMNGLHGGYSATIVDKYTSAALHTIIDEDYQDVTVNLNMSYLKGARLGDDVLIEAKSLKVGKNLAFLEAYLKDKKTNDLLVYGSQILFLVPPNRQKT</sequence>
<evidence type="ECO:0000256" key="7">
    <source>
        <dbReference type="ARBA" id="ARBA00022801"/>
    </source>
</evidence>
<keyword evidence="11" id="KW-0206">Cytoskeleton</keyword>
<evidence type="ECO:0000256" key="9">
    <source>
        <dbReference type="ARBA" id="ARBA00023098"/>
    </source>
</evidence>
<keyword evidence="12" id="KW-0539">Nucleus</keyword>